<reference evidence="1 2" key="1">
    <citation type="submission" date="2019-12" db="EMBL/GenBank/DDBJ databases">
        <title>Whole-genome analyses of novel actinobacteria.</title>
        <authorList>
            <person name="Sahin N."/>
            <person name="Saygin H."/>
        </authorList>
    </citation>
    <scope>NUCLEOTIDE SEQUENCE [LARGE SCALE GENOMIC DNA]</scope>
    <source>
        <strain evidence="1 2">KC615</strain>
    </source>
</reference>
<gene>
    <name evidence="1" type="ORF">GSM42_14250</name>
</gene>
<evidence type="ECO:0000313" key="2">
    <source>
        <dbReference type="Proteomes" id="UP000430692"/>
    </source>
</evidence>
<proteinExistence type="predicted"/>
<dbReference type="RefSeq" id="WP_160802198.1">
    <property type="nucleotide sequence ID" value="NZ_WUUL01000009.1"/>
</dbReference>
<keyword evidence="2" id="KW-1185">Reference proteome</keyword>
<sequence length="73" mass="8119">MAKLMGNKAEQKKILDRLIAIDPKSDAAKQFTEDIQPAFLASTNVWMVLPSNSRKLLKSVRERSSLFAVVQSG</sequence>
<evidence type="ECO:0000313" key="1">
    <source>
        <dbReference type="EMBL" id="MXQ54855.1"/>
    </source>
</evidence>
<comment type="caution">
    <text evidence="1">The sequence shown here is derived from an EMBL/GenBank/DDBJ whole genome shotgun (WGS) entry which is preliminary data.</text>
</comment>
<organism evidence="1 2">
    <name type="scientific">Shimazuella alba</name>
    <dbReference type="NCBI Taxonomy" id="2690964"/>
    <lineage>
        <taxon>Bacteria</taxon>
        <taxon>Bacillati</taxon>
        <taxon>Bacillota</taxon>
        <taxon>Bacilli</taxon>
        <taxon>Bacillales</taxon>
        <taxon>Thermoactinomycetaceae</taxon>
        <taxon>Shimazuella</taxon>
    </lineage>
</organism>
<accession>A0A6I4VY09</accession>
<dbReference type="EMBL" id="WUUL01000009">
    <property type="protein sequence ID" value="MXQ54855.1"/>
    <property type="molecule type" value="Genomic_DNA"/>
</dbReference>
<dbReference type="Proteomes" id="UP000430692">
    <property type="component" value="Unassembled WGS sequence"/>
</dbReference>
<dbReference type="AlphaFoldDB" id="A0A6I4VY09"/>
<protein>
    <submittedName>
        <fullName evidence="1">Uncharacterized protein</fullName>
    </submittedName>
</protein>
<name>A0A6I4VY09_9BACL</name>